<evidence type="ECO:0000256" key="1">
    <source>
        <dbReference type="ARBA" id="ARBA00022692"/>
    </source>
</evidence>
<dbReference type="InterPro" id="IPR007274">
    <property type="entry name" value="Cop_transporter"/>
</dbReference>
<comment type="similarity">
    <text evidence="4">Belongs to the copper transporter (Ctr) (TC 1.A.56) family. SLC31A subfamily.</text>
</comment>
<keyword evidence="4" id="KW-0406">Ion transport</keyword>
<gene>
    <name evidence="5" type="ORF">AB6A40_007255</name>
</gene>
<keyword evidence="4" id="KW-0813">Transport</keyword>
<dbReference type="PANTHER" id="PTHR12483:SF106">
    <property type="entry name" value="COPPER TRANSPORT PROTEIN"/>
    <property type="match status" value="1"/>
</dbReference>
<proteinExistence type="inferred from homology"/>
<keyword evidence="4" id="KW-0187">Copper transport</keyword>
<evidence type="ECO:0000256" key="3">
    <source>
        <dbReference type="ARBA" id="ARBA00023136"/>
    </source>
</evidence>
<keyword evidence="6" id="KW-1185">Reference proteome</keyword>
<dbReference type="Proteomes" id="UP001608902">
    <property type="component" value="Unassembled WGS sequence"/>
</dbReference>
<name>A0ABD6ESV9_9BILA</name>
<protein>
    <recommendedName>
        <fullName evidence="4">Copper transport protein</fullName>
    </recommendedName>
</protein>
<sequence length="170" mass="19032">MLTHFVLLLSEGIHGNGARPLDNHTMELHFGNREIILFRFWKSGSALGMLASVIIVILLCVLFEGIKAFRLFLRNMYSENCLLPCSAGNKLWCSGRFSNQTIYRIGQTLLYTAQIALAYTIILILVTFNVYLLIAVVLGEAVGYFIFFNENFPTSGATSSHSYLQSCSSF</sequence>
<feature type="transmembrane region" description="Helical" evidence="4">
    <location>
        <begin position="46"/>
        <end position="66"/>
    </location>
</feature>
<organism evidence="5 6">
    <name type="scientific">Gnathostoma spinigerum</name>
    <dbReference type="NCBI Taxonomy" id="75299"/>
    <lineage>
        <taxon>Eukaryota</taxon>
        <taxon>Metazoa</taxon>
        <taxon>Ecdysozoa</taxon>
        <taxon>Nematoda</taxon>
        <taxon>Chromadorea</taxon>
        <taxon>Rhabditida</taxon>
        <taxon>Spirurina</taxon>
        <taxon>Gnathostomatomorpha</taxon>
        <taxon>Gnathostomatoidea</taxon>
        <taxon>Gnathostomatidae</taxon>
        <taxon>Gnathostoma</taxon>
    </lineage>
</organism>
<dbReference type="Pfam" id="PF04145">
    <property type="entry name" value="Ctr"/>
    <property type="match status" value="2"/>
</dbReference>
<dbReference type="PANTHER" id="PTHR12483">
    <property type="entry name" value="SOLUTE CARRIER FAMILY 31 COPPER TRANSPORTERS"/>
    <property type="match status" value="1"/>
</dbReference>
<feature type="transmembrane region" description="Helical" evidence="4">
    <location>
        <begin position="117"/>
        <end position="147"/>
    </location>
</feature>
<dbReference type="GO" id="GO:0016020">
    <property type="term" value="C:membrane"/>
    <property type="evidence" value="ECO:0007669"/>
    <property type="project" value="UniProtKB-SubCell"/>
</dbReference>
<dbReference type="GO" id="GO:0005375">
    <property type="term" value="F:copper ion transmembrane transporter activity"/>
    <property type="evidence" value="ECO:0007669"/>
    <property type="project" value="UniProtKB-UniRule"/>
</dbReference>
<keyword evidence="3 4" id="KW-0472">Membrane</keyword>
<reference evidence="5 6" key="1">
    <citation type="submission" date="2024-08" db="EMBL/GenBank/DDBJ databases">
        <title>Gnathostoma spinigerum genome.</title>
        <authorList>
            <person name="Gonzalez-Bertolin B."/>
            <person name="Monzon S."/>
            <person name="Zaballos A."/>
            <person name="Jimenez P."/>
            <person name="Dekumyoy P."/>
            <person name="Varona S."/>
            <person name="Cuesta I."/>
            <person name="Sumanam S."/>
            <person name="Adisakwattana P."/>
            <person name="Gasser R.B."/>
            <person name="Hernandez-Gonzalez A."/>
            <person name="Young N.D."/>
            <person name="Perteguer M.J."/>
        </authorList>
    </citation>
    <scope>NUCLEOTIDE SEQUENCE [LARGE SCALE GENOMIC DNA]</scope>
    <source>
        <strain evidence="5">AL3</strain>
        <tissue evidence="5">Liver</tissue>
    </source>
</reference>
<dbReference type="AlphaFoldDB" id="A0ABD6ESV9"/>
<evidence type="ECO:0000256" key="2">
    <source>
        <dbReference type="ARBA" id="ARBA00022989"/>
    </source>
</evidence>
<keyword evidence="2 4" id="KW-1133">Transmembrane helix</keyword>
<accession>A0ABD6ESV9</accession>
<comment type="caution">
    <text evidence="5">The sequence shown here is derived from an EMBL/GenBank/DDBJ whole genome shotgun (WGS) entry which is preliminary data.</text>
</comment>
<evidence type="ECO:0000313" key="5">
    <source>
        <dbReference type="EMBL" id="MFH4980546.1"/>
    </source>
</evidence>
<keyword evidence="4" id="KW-0186">Copper</keyword>
<evidence type="ECO:0000313" key="6">
    <source>
        <dbReference type="Proteomes" id="UP001608902"/>
    </source>
</evidence>
<comment type="subcellular location">
    <subcellularLocation>
        <location evidence="4">Membrane</location>
        <topology evidence="4">Multi-pass membrane protein</topology>
    </subcellularLocation>
</comment>
<evidence type="ECO:0000256" key="4">
    <source>
        <dbReference type="RuleBase" id="RU367022"/>
    </source>
</evidence>
<keyword evidence="1 4" id="KW-0812">Transmembrane</keyword>
<dbReference type="EMBL" id="JBGFUD010005712">
    <property type="protein sequence ID" value="MFH4980546.1"/>
    <property type="molecule type" value="Genomic_DNA"/>
</dbReference>